<organism evidence="2 3">
    <name type="scientific">Leishmania orientalis</name>
    <dbReference type="NCBI Taxonomy" id="2249476"/>
    <lineage>
        <taxon>Eukaryota</taxon>
        <taxon>Discoba</taxon>
        <taxon>Euglenozoa</taxon>
        <taxon>Kinetoplastea</taxon>
        <taxon>Metakinetoplastina</taxon>
        <taxon>Trypanosomatida</taxon>
        <taxon>Trypanosomatidae</taxon>
        <taxon>Leishmaniinae</taxon>
        <taxon>Leishmania</taxon>
    </lineage>
</organism>
<dbReference type="KEGG" id="loi:92363340"/>
<evidence type="ECO:0000256" key="1">
    <source>
        <dbReference type="SAM" id="MobiDB-lite"/>
    </source>
</evidence>
<dbReference type="AlphaFoldDB" id="A0A836I0K5"/>
<sequence>MLNDKKEQAIELLREFGATATPKFVDSGEALTYLAYKDEILGKVITLLNSAFVEPISNGIQRLRVNHEQLAKAVIERTFDAHTQILRSKLAAVEKAADMWKKVALFGGGAKGSYASHTASTKLSFCIPERVSVGMQACSVAEEAAASESGTSVQQCSLISEEVKEWLEGWTAKILGMVDEKIELWCSLQPCLAVPMGVSQYEREDECSGFDDRAKAVASRNSTLHAPRKMNNAMVRGNFSRKVSGKATEGRVLSSSFASRKNPVEITFARSHATSSIVPMLSRPNPDAHSPQYAQRGSPLYVMRSINLQARATQPRGKQRASSSGAPKGWTTHLPQM</sequence>
<feature type="region of interest" description="Disordered" evidence="1">
    <location>
        <begin position="311"/>
        <end position="337"/>
    </location>
</feature>
<name>A0A836I0K5_9TRYP</name>
<comment type="caution">
    <text evidence="2">The sequence shown here is derived from an EMBL/GenBank/DDBJ whole genome shotgun (WGS) entry which is preliminary data.</text>
</comment>
<dbReference type="RefSeq" id="XP_067066038.1">
    <property type="nucleotide sequence ID" value="XM_067209406.1"/>
</dbReference>
<dbReference type="GeneID" id="92363340"/>
<accession>A0A836I0K5</accession>
<dbReference type="Proteomes" id="UP000674143">
    <property type="component" value="Unassembled WGS sequence"/>
</dbReference>
<keyword evidence="3" id="KW-1185">Reference proteome</keyword>
<reference evidence="3" key="1">
    <citation type="journal article" date="2021" name="Microbiol. Resour. Announc.">
        <title>LGAAP: Leishmaniinae Genome Assembly and Annotation Pipeline.</title>
        <authorList>
            <person name="Almutairi H."/>
            <person name="Urbaniak M.D."/>
            <person name="Bates M.D."/>
            <person name="Jariyapan N."/>
            <person name="Kwakye-Nuako G."/>
            <person name="Thomaz-Soccol V."/>
            <person name="Al-Salem W.S."/>
            <person name="Dillon R.J."/>
            <person name="Bates P.A."/>
            <person name="Gatherer D."/>
        </authorList>
    </citation>
    <scope>NUCLEOTIDE SEQUENCE [LARGE SCALE GENOMIC DNA]</scope>
</reference>
<evidence type="ECO:0000313" key="3">
    <source>
        <dbReference type="Proteomes" id="UP000674143"/>
    </source>
</evidence>
<dbReference type="EMBL" id="JAFHLR010000004">
    <property type="protein sequence ID" value="KAG5487841.1"/>
    <property type="molecule type" value="Genomic_DNA"/>
</dbReference>
<protein>
    <submittedName>
        <fullName evidence="2">Uncharacterized protein</fullName>
    </submittedName>
</protein>
<evidence type="ECO:0000313" key="2">
    <source>
        <dbReference type="EMBL" id="KAG5487841.1"/>
    </source>
</evidence>
<proteinExistence type="predicted"/>
<gene>
    <name evidence="2" type="ORF">LSCM4_07520</name>
</gene>
<reference evidence="3" key="2">
    <citation type="journal article" date="2021" name="Sci. Data">
        <title>Chromosome-scale genome sequencing, assembly and annotation of six genomes from subfamily Leishmaniinae.</title>
        <authorList>
            <person name="Almutairi H."/>
            <person name="Urbaniak M.D."/>
            <person name="Bates M.D."/>
            <person name="Jariyapan N."/>
            <person name="Kwakye-Nuako G."/>
            <person name="Thomaz Soccol V."/>
            <person name="Al-Salem W.S."/>
            <person name="Dillon R.J."/>
            <person name="Bates P.A."/>
            <person name="Gatherer D."/>
        </authorList>
    </citation>
    <scope>NUCLEOTIDE SEQUENCE [LARGE SCALE GENOMIC DNA]</scope>
</reference>